<dbReference type="Proteomes" id="UP000653358">
    <property type="component" value="Unassembled WGS sequence"/>
</dbReference>
<dbReference type="RefSeq" id="WP_148605890.1">
    <property type="nucleotide sequence ID" value="NZ_RXYB01000027.1"/>
</dbReference>
<evidence type="ECO:0000259" key="2">
    <source>
        <dbReference type="Pfam" id="PF18862"/>
    </source>
</evidence>
<evidence type="ECO:0008006" key="5">
    <source>
        <dbReference type="Google" id="ProtNLM"/>
    </source>
</evidence>
<gene>
    <name evidence="3" type="ORF">GH807_16070</name>
</gene>
<accession>A0ABR6WQ03</accession>
<protein>
    <recommendedName>
        <fullName evidence="5">ApeA N-terminal domain-containing protein</fullName>
    </recommendedName>
</protein>
<keyword evidence="4" id="KW-1185">Reference proteome</keyword>
<name>A0ABR6WQ03_9FIRM</name>
<dbReference type="EMBL" id="WJBB01000034">
    <property type="protein sequence ID" value="MBC3798542.1"/>
    <property type="molecule type" value="Genomic_DNA"/>
</dbReference>
<evidence type="ECO:0000259" key="1">
    <source>
        <dbReference type="Pfam" id="PF18739"/>
    </source>
</evidence>
<evidence type="ECO:0000313" key="3">
    <source>
        <dbReference type="EMBL" id="MBC3798542.1"/>
    </source>
</evidence>
<sequence>MQKFAINSWWEYSGNDKAIGNLVFENNEAYFDVNGQNNGRPCAYSTVHEDMYIKALISGRISETDEVTRLNVRRIFKSNKNITLFEDCSIINIKEVEFEIRGLYAWLQVDTLSGKWSYDRTHYNIEVKNINDISLLENEERAIDIIFKTQLQDPFLNISTKISIEKKTKIRIIYFKEVDDNRVFEDIKNVSRFLGLLMGILGYVDNVSMIDSNNHNYQCYFSHDFSYDLENSNFNFLYGYYRFNFIDIQNRLMILYAKWDSFINEDCDMSFLIGVYFLLNSKREYLIEDKFLHCCRFLEGYSIRRNENGDAVLKSDIKKELKRVFNNTDASKTIANLKESLKALDINEKYALPVKISEAMTERILNGNNLSFGQRIESIDNQYSNYLTENYKRIRHHDTKCEPDSAPEKLALIKKIVDTRNYYSHFKNNNDGILSLEEIIHTSNLLNKLITKIILSEIGFNMDEMLKKD</sequence>
<dbReference type="InterPro" id="IPR041223">
    <property type="entry name" value="ApeA_NTD"/>
</dbReference>
<dbReference type="Pfam" id="PF18862">
    <property type="entry name" value="ApeA_NTD1"/>
    <property type="match status" value="1"/>
</dbReference>
<reference evidence="3 4" key="1">
    <citation type="journal article" date="2020" name="mSystems">
        <title>Defining Genomic and Predicted Metabolic Features of the Acetobacterium Genus.</title>
        <authorList>
            <person name="Ross D.E."/>
            <person name="Marshall C.W."/>
            <person name="Gulliver D."/>
            <person name="May H.D."/>
            <person name="Norman R.S."/>
        </authorList>
    </citation>
    <scope>NUCLEOTIDE SEQUENCE [LARGE SCALE GENOMIC DNA]</scope>
    <source>
        <strain evidence="3 4">DSM 9173</strain>
    </source>
</reference>
<proteinExistence type="predicted"/>
<feature type="domain" description="Apea-like HEPN" evidence="1">
    <location>
        <begin position="296"/>
        <end position="463"/>
    </location>
</feature>
<dbReference type="InterPro" id="IPR041229">
    <property type="entry name" value="HEPN_Apea"/>
</dbReference>
<comment type="caution">
    <text evidence="3">The sequence shown here is derived from an EMBL/GenBank/DDBJ whole genome shotgun (WGS) entry which is preliminary data.</text>
</comment>
<organism evidence="3 4">
    <name type="scientific">Acetobacterium tundrae</name>
    <dbReference type="NCBI Taxonomy" id="132932"/>
    <lineage>
        <taxon>Bacteria</taxon>
        <taxon>Bacillati</taxon>
        <taxon>Bacillota</taxon>
        <taxon>Clostridia</taxon>
        <taxon>Eubacteriales</taxon>
        <taxon>Eubacteriaceae</taxon>
        <taxon>Acetobacterium</taxon>
    </lineage>
</organism>
<feature type="domain" description="ApeA N-terminal" evidence="2">
    <location>
        <begin position="69"/>
        <end position="259"/>
    </location>
</feature>
<dbReference type="Pfam" id="PF18739">
    <property type="entry name" value="HEPN_Apea"/>
    <property type="match status" value="1"/>
</dbReference>
<evidence type="ECO:0000313" key="4">
    <source>
        <dbReference type="Proteomes" id="UP000653358"/>
    </source>
</evidence>